<comment type="caution">
    <text evidence="1">The sequence shown here is derived from an EMBL/GenBank/DDBJ whole genome shotgun (WGS) entry which is preliminary data.</text>
</comment>
<evidence type="ECO:0000313" key="1">
    <source>
        <dbReference type="EMBL" id="OQP60749.1"/>
    </source>
</evidence>
<dbReference type="AlphaFoldDB" id="A0A1V9FQT0"/>
<dbReference type="RefSeq" id="WP_081164206.1">
    <property type="nucleotide sequence ID" value="NZ_LWBP01000145.1"/>
</dbReference>
<protein>
    <submittedName>
        <fullName evidence="1">Uncharacterized protein</fullName>
    </submittedName>
</protein>
<name>A0A1V9FQT0_9BACT</name>
<dbReference type="EMBL" id="LWBP01000145">
    <property type="protein sequence ID" value="OQP60749.1"/>
    <property type="molecule type" value="Genomic_DNA"/>
</dbReference>
<dbReference type="PROSITE" id="PS51257">
    <property type="entry name" value="PROKAR_LIPOPROTEIN"/>
    <property type="match status" value="1"/>
</dbReference>
<keyword evidence="2" id="KW-1185">Reference proteome</keyword>
<dbReference type="Proteomes" id="UP000192276">
    <property type="component" value="Unassembled WGS sequence"/>
</dbReference>
<reference evidence="2" key="1">
    <citation type="submission" date="2016-04" db="EMBL/GenBank/DDBJ databases">
        <authorList>
            <person name="Chen L."/>
            <person name="Zhuang W."/>
            <person name="Wang G."/>
        </authorList>
    </citation>
    <scope>NUCLEOTIDE SEQUENCE [LARGE SCALE GENOMIC DNA]</scope>
    <source>
        <strain evidence="2">208</strain>
    </source>
</reference>
<accession>A0A1V9FQT0</accession>
<organism evidence="1 2">
    <name type="scientific">Niastella populi</name>
    <dbReference type="NCBI Taxonomy" id="550983"/>
    <lineage>
        <taxon>Bacteria</taxon>
        <taxon>Pseudomonadati</taxon>
        <taxon>Bacteroidota</taxon>
        <taxon>Chitinophagia</taxon>
        <taxon>Chitinophagales</taxon>
        <taxon>Chitinophagaceae</taxon>
        <taxon>Niastella</taxon>
    </lineage>
</organism>
<proteinExistence type="predicted"/>
<gene>
    <name evidence="1" type="ORF">A4R26_19255</name>
</gene>
<sequence>MNKLVVFLTLITVLSGCQNPIGTETALVNGQMNPIDTMQADALIETHISEPPQIEYPGFSISRTDFMLMSYISFSENEIIKYDRKSNIHEEWLFDSVVKTDTAEYLVYQIGHDVADEGSENQRFVTAQWVYLDTAKGVLYEYDVPNECLDKWTYENDRQLFYPVYELSPKTTALVVPLSAIGERRGLLDSIFNEIAKADGIYATEGIPKTHTMYDSSGYYKLLKSSKLETAFRQYFDREFYVYGTEGFTKTKVKDIVYGLDQCMSNIFAFCFDRKTLKSIGHPVFCSDKLIDLNYGKDYSIIEKTIQDYDARHPGDYSDSIKTKTFAHVGEFYFTYNDDFLWAQKNNKSKCKFPSRAIYWADTKGSVDHFWADGLDLFGIPCD</sequence>
<dbReference type="OrthoDB" id="995584at2"/>
<evidence type="ECO:0000313" key="2">
    <source>
        <dbReference type="Proteomes" id="UP000192276"/>
    </source>
</evidence>